<dbReference type="EMBL" id="MH591089">
    <property type="protein sequence ID" value="AYC64150.1"/>
    <property type="molecule type" value="Genomic_DNA"/>
</dbReference>
<evidence type="ECO:0000256" key="12">
    <source>
        <dbReference type="HAMAP-Rule" id="MF_00644"/>
    </source>
</evidence>
<evidence type="ECO:0000256" key="13">
    <source>
        <dbReference type="RuleBase" id="RU003472"/>
    </source>
</evidence>
<keyword evidence="15" id="KW-0150">Chloroplast</keyword>
<dbReference type="AlphaFoldDB" id="A0A386AXR3"/>
<evidence type="ECO:0000256" key="3">
    <source>
        <dbReference type="ARBA" id="ARBA00021665"/>
    </source>
</evidence>
<reference evidence="15" key="2">
    <citation type="journal article" date="2019" name="Mol. Phylogenet. Evol.">
        <title>Reassessment of the classification of bryopsidales (chlorophyta) based on chloroplast phylogenomic analyses.</title>
        <authorList>
            <person name="Cremen M.C."/>
            <person name="Leliaert F."/>
            <person name="West J."/>
            <person name="Lam D.W."/>
            <person name="Shimada S."/>
            <person name="Lopez-Bautista J.M."/>
            <person name="Verbruggen H."/>
        </authorList>
    </citation>
    <scope>NUCLEOTIDE SEQUENCE</scope>
</reference>
<reference evidence="15" key="1">
    <citation type="submission" date="2018-07" db="EMBL/GenBank/DDBJ databases">
        <authorList>
            <person name="Quirk P.G."/>
            <person name="Krulwich T.A."/>
        </authorList>
    </citation>
    <scope>NUCLEOTIDE SEQUENCE</scope>
</reference>
<gene>
    <name evidence="12 15" type="primary">psbZ</name>
</gene>
<name>A0A386AXR3_9CHLO</name>
<dbReference type="GO" id="GO:0015979">
    <property type="term" value="P:photosynthesis"/>
    <property type="evidence" value="ECO:0007669"/>
    <property type="project" value="UniProtKB-UniRule"/>
</dbReference>
<sequence length="64" mass="7009">MNLLFQLALFSFIGFSFLLVIGVPVVFANGDSLGWKDSKTTIFNGLGLWLFLVLVVGLLNSFVV</sequence>
<evidence type="ECO:0000256" key="11">
    <source>
        <dbReference type="ARBA" id="ARBA00038734"/>
    </source>
</evidence>
<keyword evidence="15" id="KW-0934">Plastid</keyword>
<comment type="similarity">
    <text evidence="2 12 13">Belongs to the PsbZ family.</text>
</comment>
<keyword evidence="10 12" id="KW-0604">Photosystem II</keyword>
<evidence type="ECO:0000256" key="14">
    <source>
        <dbReference type="SAM" id="Phobius"/>
    </source>
</evidence>
<dbReference type="GO" id="GO:0042549">
    <property type="term" value="P:photosystem II stabilization"/>
    <property type="evidence" value="ECO:0007669"/>
    <property type="project" value="InterPro"/>
</dbReference>
<keyword evidence="6 12" id="KW-0812">Transmembrane</keyword>
<evidence type="ECO:0000256" key="1">
    <source>
        <dbReference type="ARBA" id="ARBA00004141"/>
    </source>
</evidence>
<accession>A0A386AXR3</accession>
<dbReference type="Gene3D" id="1.10.287.740">
    <property type="entry name" value="Photosystem II PsbZ, reaction centre"/>
    <property type="match status" value="1"/>
</dbReference>
<evidence type="ECO:0000256" key="5">
    <source>
        <dbReference type="ARBA" id="ARBA00022531"/>
    </source>
</evidence>
<evidence type="ECO:0000313" key="15">
    <source>
        <dbReference type="EMBL" id="AYC64150.1"/>
    </source>
</evidence>
<dbReference type="InterPro" id="IPR036512">
    <property type="entry name" value="PSII_PsbZ_sf"/>
</dbReference>
<dbReference type="SUPFAM" id="SSF161055">
    <property type="entry name" value="PsbZ-like"/>
    <property type="match status" value="1"/>
</dbReference>
<comment type="subcellular location">
    <subcellularLocation>
        <location evidence="1">Membrane</location>
        <topology evidence="1">Multi-pass membrane protein</topology>
    </subcellularLocation>
    <subcellularLocation>
        <location evidence="12">Plastid</location>
        <location evidence="12">Chloroplast thylakoid membrane</location>
        <topology evidence="12">Multi-pass membrane protein</topology>
    </subcellularLocation>
</comment>
<keyword evidence="9 12" id="KW-0472">Membrane</keyword>
<dbReference type="PANTHER" id="PTHR34971:SF2">
    <property type="entry name" value="PHOTOSYSTEM II REACTION CENTER PROTEIN Z"/>
    <property type="match status" value="1"/>
</dbReference>
<organism evidence="15">
    <name type="scientific">Johnson-sea-linkia profunda</name>
    <dbReference type="NCBI Taxonomy" id="575876"/>
    <lineage>
        <taxon>Eukaryota</taxon>
        <taxon>Viridiplantae</taxon>
        <taxon>Chlorophyta</taxon>
        <taxon>core chlorophytes</taxon>
        <taxon>Ulvophyceae</taxon>
        <taxon>TCBD clade</taxon>
        <taxon>Bryopsidales</taxon>
        <taxon>Halimedineae</taxon>
        <taxon>Halimedaceae</taxon>
        <taxon>Rhipileae</taxon>
        <taxon>Johnson-sea-linkia</taxon>
    </lineage>
</organism>
<dbReference type="GO" id="GO:0009539">
    <property type="term" value="C:photosystem II reaction center"/>
    <property type="evidence" value="ECO:0007669"/>
    <property type="project" value="InterPro"/>
</dbReference>
<protein>
    <recommendedName>
        <fullName evidence="3 12">Photosystem II reaction center protein Z</fullName>
        <shortName evidence="12">PSII-Z</shortName>
    </recommendedName>
</protein>
<comment type="function">
    <text evidence="12">May control the interaction of photosystem II (PSII) cores with the light-harvesting antenna, regulates electron flow through the 2 photosystem reaction centers. PSII is a light-driven water plastoquinone oxidoreductase, using light energy to abstract electrons from H(2)O, generating a proton gradient subsequently used for ATP formation.</text>
</comment>
<dbReference type="NCBIfam" id="TIGR03043">
    <property type="entry name" value="PS_II_psbZ"/>
    <property type="match status" value="1"/>
</dbReference>
<keyword evidence="7 12" id="KW-1133">Transmembrane helix</keyword>
<dbReference type="InterPro" id="IPR002644">
    <property type="entry name" value="PSII_PsbZ"/>
</dbReference>
<dbReference type="HAMAP" id="MF_00644">
    <property type="entry name" value="PSII_PsbZ"/>
    <property type="match status" value="1"/>
</dbReference>
<dbReference type="Pfam" id="PF01737">
    <property type="entry name" value="Ycf9"/>
    <property type="match status" value="1"/>
</dbReference>
<evidence type="ECO:0000256" key="8">
    <source>
        <dbReference type="ARBA" id="ARBA00023078"/>
    </source>
</evidence>
<evidence type="ECO:0000256" key="7">
    <source>
        <dbReference type="ARBA" id="ARBA00022989"/>
    </source>
</evidence>
<evidence type="ECO:0000256" key="4">
    <source>
        <dbReference type="ARBA" id="ARBA00022469"/>
    </source>
</evidence>
<comment type="function">
    <text evidence="13">Controls the interaction of photosystem II (PSII) cores with the light-harvesting antenna, regulates electron flow through the 2 photosystem reaction centers. PSII is a light-driven water plastoquinone oxidoreductase, using light energy to abstract electrons from H(2)O, generating a proton gradient subsequently used for ATP formation.</text>
</comment>
<keyword evidence="4 12" id="KW-0674">Reaction center</keyword>
<evidence type="ECO:0000256" key="9">
    <source>
        <dbReference type="ARBA" id="ARBA00023136"/>
    </source>
</evidence>
<dbReference type="GO" id="GO:0009535">
    <property type="term" value="C:chloroplast thylakoid membrane"/>
    <property type="evidence" value="ECO:0007669"/>
    <property type="project" value="UniProtKB-SubCell"/>
</dbReference>
<dbReference type="PANTHER" id="PTHR34971">
    <property type="entry name" value="PHOTOSYSTEM II REACTION CENTER PROTEIN Z"/>
    <property type="match status" value="1"/>
</dbReference>
<feature type="transmembrane region" description="Helical" evidence="14">
    <location>
        <begin position="46"/>
        <end position="63"/>
    </location>
</feature>
<keyword evidence="8 12" id="KW-0793">Thylakoid</keyword>
<comment type="subunit">
    <text evidence="11 12">PSII is composed of 1 copy each of membrane proteins PsbA, PsbB, PsbC, PsbD, PsbE, PsbF, PsbH, PsbI, PsbJ, PsbK, PsbL, PsbM, PsbT, PsbY, PsbZ, Psb30/Ycf12, at least 3 peripheral proteins of the oxygen-evolving complex and a large number of cofactors. It forms dimeric complexes.</text>
</comment>
<geneLocation type="chloroplast" evidence="15"/>
<evidence type="ECO:0000256" key="10">
    <source>
        <dbReference type="ARBA" id="ARBA00023276"/>
    </source>
</evidence>
<evidence type="ECO:0000256" key="6">
    <source>
        <dbReference type="ARBA" id="ARBA00022692"/>
    </source>
</evidence>
<keyword evidence="5 12" id="KW-0602">Photosynthesis</keyword>
<evidence type="ECO:0000256" key="2">
    <source>
        <dbReference type="ARBA" id="ARBA00008367"/>
    </source>
</evidence>
<proteinExistence type="inferred from homology"/>